<name>A0AAV5MQY3_9ROSI</name>
<protein>
    <submittedName>
        <fullName evidence="2">Uncharacterized protein</fullName>
    </submittedName>
</protein>
<reference evidence="2 3" key="1">
    <citation type="journal article" date="2021" name="Commun. Biol.">
        <title>The genome of Shorea leprosula (Dipterocarpaceae) highlights the ecological relevance of drought in aseasonal tropical rainforests.</title>
        <authorList>
            <person name="Ng K.K.S."/>
            <person name="Kobayashi M.J."/>
            <person name="Fawcett J.A."/>
            <person name="Hatakeyama M."/>
            <person name="Paape T."/>
            <person name="Ng C.H."/>
            <person name="Ang C.C."/>
            <person name="Tnah L.H."/>
            <person name="Lee C.T."/>
            <person name="Nishiyama T."/>
            <person name="Sese J."/>
            <person name="O'Brien M.J."/>
            <person name="Copetti D."/>
            <person name="Mohd Noor M.I."/>
            <person name="Ong R.C."/>
            <person name="Putra M."/>
            <person name="Sireger I.Z."/>
            <person name="Indrioko S."/>
            <person name="Kosugi Y."/>
            <person name="Izuno A."/>
            <person name="Isagi Y."/>
            <person name="Lee S.L."/>
            <person name="Shimizu K.K."/>
        </authorList>
    </citation>
    <scope>NUCLEOTIDE SEQUENCE [LARGE SCALE GENOMIC DNA]</scope>
    <source>
        <strain evidence="2">214</strain>
    </source>
</reference>
<evidence type="ECO:0000313" key="2">
    <source>
        <dbReference type="EMBL" id="GKV51975.1"/>
    </source>
</evidence>
<organism evidence="2 3">
    <name type="scientific">Rubroshorea leprosula</name>
    <dbReference type="NCBI Taxonomy" id="152421"/>
    <lineage>
        <taxon>Eukaryota</taxon>
        <taxon>Viridiplantae</taxon>
        <taxon>Streptophyta</taxon>
        <taxon>Embryophyta</taxon>
        <taxon>Tracheophyta</taxon>
        <taxon>Spermatophyta</taxon>
        <taxon>Magnoliopsida</taxon>
        <taxon>eudicotyledons</taxon>
        <taxon>Gunneridae</taxon>
        <taxon>Pentapetalae</taxon>
        <taxon>rosids</taxon>
        <taxon>malvids</taxon>
        <taxon>Malvales</taxon>
        <taxon>Dipterocarpaceae</taxon>
        <taxon>Rubroshorea</taxon>
    </lineage>
</organism>
<evidence type="ECO:0000313" key="3">
    <source>
        <dbReference type="Proteomes" id="UP001054252"/>
    </source>
</evidence>
<dbReference type="Proteomes" id="UP001054252">
    <property type="component" value="Unassembled WGS sequence"/>
</dbReference>
<feature type="region of interest" description="Disordered" evidence="1">
    <location>
        <begin position="89"/>
        <end position="119"/>
    </location>
</feature>
<comment type="caution">
    <text evidence="2">The sequence shown here is derived from an EMBL/GenBank/DDBJ whole genome shotgun (WGS) entry which is preliminary data.</text>
</comment>
<gene>
    <name evidence="2" type="ORF">SLEP1_g58586</name>
</gene>
<proteinExistence type="predicted"/>
<accession>A0AAV5MQY3</accession>
<dbReference type="AlphaFoldDB" id="A0AAV5MQY3"/>
<sequence length="119" mass="13267">MKSSPKLIHKLKIAKMDGSKVLLTSYGIGSRYKTREEPAQSTAAGRYGTACATSTFPSGSSSGTSRWVFQNHRLYRCLDKARILRRSQLNEEQDLSEPERLHPMSLSSLKPKESVVIVP</sequence>
<evidence type="ECO:0000256" key="1">
    <source>
        <dbReference type="SAM" id="MobiDB-lite"/>
    </source>
</evidence>
<dbReference type="EMBL" id="BPVZ01000580">
    <property type="protein sequence ID" value="GKV51975.1"/>
    <property type="molecule type" value="Genomic_DNA"/>
</dbReference>
<keyword evidence="3" id="KW-1185">Reference proteome</keyword>